<organism evidence="1 2">
    <name type="scientific">Romanomermis culicivorax</name>
    <name type="common">Nematode worm</name>
    <dbReference type="NCBI Taxonomy" id="13658"/>
    <lineage>
        <taxon>Eukaryota</taxon>
        <taxon>Metazoa</taxon>
        <taxon>Ecdysozoa</taxon>
        <taxon>Nematoda</taxon>
        <taxon>Enoplea</taxon>
        <taxon>Dorylaimia</taxon>
        <taxon>Mermithida</taxon>
        <taxon>Mermithoidea</taxon>
        <taxon>Mermithidae</taxon>
        <taxon>Romanomermis</taxon>
    </lineage>
</organism>
<proteinExistence type="predicted"/>
<sequence length="157" mass="17863">MMKPIFEDITLDEDDIHMEIREDVTSDKAELISDEDLEDITSKKEEKTLYNDILAEERTISDYDDDENYQYKKNVDNNALMGFSFNYPDLKKGCVLMPFKPKRTLTGDLIINTLNAVLQSNEQIDSREATICTIVVTPTTGPGHLCSMQPFGGKQVM</sequence>
<keyword evidence="1" id="KW-1185">Reference proteome</keyword>
<evidence type="ECO:0000313" key="2">
    <source>
        <dbReference type="WBParaSite" id="nRc.2.0.1.t24264-RA"/>
    </source>
</evidence>
<name>A0A915JCR0_ROMCU</name>
<accession>A0A915JCR0</accession>
<reference evidence="2" key="1">
    <citation type="submission" date="2022-11" db="UniProtKB">
        <authorList>
            <consortium name="WormBaseParasite"/>
        </authorList>
    </citation>
    <scope>IDENTIFICATION</scope>
</reference>
<dbReference type="AlphaFoldDB" id="A0A915JCR0"/>
<evidence type="ECO:0000313" key="1">
    <source>
        <dbReference type="Proteomes" id="UP000887565"/>
    </source>
</evidence>
<dbReference type="Proteomes" id="UP000887565">
    <property type="component" value="Unplaced"/>
</dbReference>
<protein>
    <submittedName>
        <fullName evidence="2">Uncharacterized protein</fullName>
    </submittedName>
</protein>
<dbReference type="WBParaSite" id="nRc.2.0.1.t24264-RA">
    <property type="protein sequence ID" value="nRc.2.0.1.t24264-RA"/>
    <property type="gene ID" value="nRc.2.0.1.g24264"/>
</dbReference>